<keyword evidence="2" id="KW-1185">Reference proteome</keyword>
<gene>
    <name evidence="1" type="ORF">PHACADRAFT_257284</name>
</gene>
<dbReference type="HOGENOM" id="CLU_2020759_0_0_1"/>
<reference evidence="1 2" key="1">
    <citation type="journal article" date="2012" name="BMC Genomics">
        <title>Comparative genomics of the white-rot fungi, Phanerochaete carnosa and P. chrysosporium, to elucidate the genetic basis of the distinct wood types they colonize.</title>
        <authorList>
            <person name="Suzuki H."/>
            <person name="MacDonald J."/>
            <person name="Syed K."/>
            <person name="Salamov A."/>
            <person name="Hori C."/>
            <person name="Aerts A."/>
            <person name="Henrissat B."/>
            <person name="Wiebenga A."/>
            <person name="vanKuyk P.A."/>
            <person name="Barry K."/>
            <person name="Lindquist E."/>
            <person name="LaButti K."/>
            <person name="Lapidus A."/>
            <person name="Lucas S."/>
            <person name="Coutinho P."/>
            <person name="Gong Y."/>
            <person name="Samejima M."/>
            <person name="Mahadevan R."/>
            <person name="Abou-Zaid M."/>
            <person name="de Vries R.P."/>
            <person name="Igarashi K."/>
            <person name="Yadav J.S."/>
            <person name="Grigoriev I.V."/>
            <person name="Master E.R."/>
        </authorList>
    </citation>
    <scope>NUCLEOTIDE SEQUENCE [LARGE SCALE GENOMIC DNA]</scope>
    <source>
        <strain evidence="1 2">HHB-10118-sp</strain>
    </source>
</reference>
<evidence type="ECO:0000313" key="2">
    <source>
        <dbReference type="Proteomes" id="UP000008370"/>
    </source>
</evidence>
<dbReference type="EMBL" id="JH930472">
    <property type="protein sequence ID" value="EKM56196.1"/>
    <property type="molecule type" value="Genomic_DNA"/>
</dbReference>
<evidence type="ECO:0000313" key="1">
    <source>
        <dbReference type="EMBL" id="EKM56196.1"/>
    </source>
</evidence>
<dbReference type="KEGG" id="pco:PHACADRAFT_257284"/>
<dbReference type="AlphaFoldDB" id="K5V133"/>
<accession>K5V133</accession>
<dbReference type="Proteomes" id="UP000008370">
    <property type="component" value="Unassembled WGS sequence"/>
</dbReference>
<proteinExistence type="predicted"/>
<protein>
    <submittedName>
        <fullName evidence="1">Uncharacterized protein</fullName>
    </submittedName>
</protein>
<feature type="non-terminal residue" evidence="1">
    <location>
        <position position="123"/>
    </location>
</feature>
<name>K5V133_PHACS</name>
<organism evidence="1 2">
    <name type="scientific">Phanerochaete carnosa (strain HHB-10118-sp)</name>
    <name type="common">White-rot fungus</name>
    <name type="synonym">Peniophora carnosa</name>
    <dbReference type="NCBI Taxonomy" id="650164"/>
    <lineage>
        <taxon>Eukaryota</taxon>
        <taxon>Fungi</taxon>
        <taxon>Dikarya</taxon>
        <taxon>Basidiomycota</taxon>
        <taxon>Agaricomycotina</taxon>
        <taxon>Agaricomycetes</taxon>
        <taxon>Polyporales</taxon>
        <taxon>Phanerochaetaceae</taxon>
        <taxon>Phanerochaete</taxon>
    </lineage>
</organism>
<dbReference type="GeneID" id="18916807"/>
<dbReference type="InParanoid" id="K5V133"/>
<dbReference type="RefSeq" id="XP_007396489.1">
    <property type="nucleotide sequence ID" value="XM_007396427.1"/>
</dbReference>
<sequence length="123" mass="13516">MLVAQQWAAALSSTVHPPAEGQAIIPVVWAAQGEPVRVLHEQQCMTYESRTVVLANLPNDLTFPLRSPPFLSAPHTQPLTRRLSLFLCPCISAAQPLTIRCCRVAATMKSHMTSVRQVRASIM</sequence>